<name>A0A3L8SBM7_CHLGU</name>
<organism evidence="1 2">
    <name type="scientific">Chloebia gouldiae</name>
    <name type="common">Gouldian finch</name>
    <name type="synonym">Erythrura gouldiae</name>
    <dbReference type="NCBI Taxonomy" id="44316"/>
    <lineage>
        <taxon>Eukaryota</taxon>
        <taxon>Metazoa</taxon>
        <taxon>Chordata</taxon>
        <taxon>Craniata</taxon>
        <taxon>Vertebrata</taxon>
        <taxon>Euteleostomi</taxon>
        <taxon>Archelosauria</taxon>
        <taxon>Archosauria</taxon>
        <taxon>Dinosauria</taxon>
        <taxon>Saurischia</taxon>
        <taxon>Theropoda</taxon>
        <taxon>Coelurosauria</taxon>
        <taxon>Aves</taxon>
        <taxon>Neognathae</taxon>
        <taxon>Neoaves</taxon>
        <taxon>Telluraves</taxon>
        <taxon>Australaves</taxon>
        <taxon>Passeriformes</taxon>
        <taxon>Passeroidea</taxon>
        <taxon>Passeridae</taxon>
        <taxon>Chloebia</taxon>
    </lineage>
</organism>
<dbReference type="AlphaFoldDB" id="A0A3L8SBM7"/>
<evidence type="ECO:0000313" key="2">
    <source>
        <dbReference type="Proteomes" id="UP000276834"/>
    </source>
</evidence>
<keyword evidence="2" id="KW-1185">Reference proteome</keyword>
<proteinExistence type="predicted"/>
<protein>
    <submittedName>
        <fullName evidence="1">Uncharacterized protein</fullName>
    </submittedName>
</protein>
<sequence>MKILQVLLLSPEVLVRDCQWELGKEDTKSGVKLAFRNNPPQAIVPRNICVWNRLNHGRYKLS</sequence>
<dbReference type="EMBL" id="QUSF01000031">
    <property type="protein sequence ID" value="RLV99646.1"/>
    <property type="molecule type" value="Genomic_DNA"/>
</dbReference>
<gene>
    <name evidence="1" type="ORF">DV515_00009525</name>
</gene>
<evidence type="ECO:0000313" key="1">
    <source>
        <dbReference type="EMBL" id="RLV99646.1"/>
    </source>
</evidence>
<dbReference type="Proteomes" id="UP000276834">
    <property type="component" value="Unassembled WGS sequence"/>
</dbReference>
<accession>A0A3L8SBM7</accession>
<comment type="caution">
    <text evidence="1">The sequence shown here is derived from an EMBL/GenBank/DDBJ whole genome shotgun (WGS) entry which is preliminary data.</text>
</comment>
<reference evidence="1 2" key="1">
    <citation type="journal article" date="2018" name="Proc. R. Soc. B">
        <title>A non-coding region near Follistatin controls head colour polymorphism in the Gouldian finch.</title>
        <authorList>
            <person name="Toomey M.B."/>
            <person name="Marques C.I."/>
            <person name="Andrade P."/>
            <person name="Araujo P.M."/>
            <person name="Sabatino S."/>
            <person name="Gazda M.A."/>
            <person name="Afonso S."/>
            <person name="Lopes R.J."/>
            <person name="Corbo J.C."/>
            <person name="Carneiro M."/>
        </authorList>
    </citation>
    <scope>NUCLEOTIDE SEQUENCE [LARGE SCALE GENOMIC DNA]</scope>
    <source>
        <strain evidence="1">Red01</strain>
        <tissue evidence="1">Muscle</tissue>
    </source>
</reference>